<proteinExistence type="predicted"/>
<comment type="caution">
    <text evidence="2">The sequence shown here is derived from an EMBL/GenBank/DDBJ whole genome shotgun (WGS) entry which is preliminary data.</text>
</comment>
<protein>
    <submittedName>
        <fullName evidence="2">Uncharacterized protein</fullName>
    </submittedName>
</protein>
<evidence type="ECO:0000313" key="2">
    <source>
        <dbReference type="EMBL" id="KAG5400017.1"/>
    </source>
</evidence>
<feature type="region of interest" description="Disordered" evidence="1">
    <location>
        <begin position="1"/>
        <end position="38"/>
    </location>
</feature>
<evidence type="ECO:0000313" key="3">
    <source>
        <dbReference type="Proteomes" id="UP000823674"/>
    </source>
</evidence>
<keyword evidence="3" id="KW-1185">Reference proteome</keyword>
<dbReference type="Proteomes" id="UP000823674">
    <property type="component" value="Chromosome A04"/>
</dbReference>
<organism evidence="2 3">
    <name type="scientific">Brassica rapa subsp. trilocularis</name>
    <dbReference type="NCBI Taxonomy" id="1813537"/>
    <lineage>
        <taxon>Eukaryota</taxon>
        <taxon>Viridiplantae</taxon>
        <taxon>Streptophyta</taxon>
        <taxon>Embryophyta</taxon>
        <taxon>Tracheophyta</taxon>
        <taxon>Spermatophyta</taxon>
        <taxon>Magnoliopsida</taxon>
        <taxon>eudicotyledons</taxon>
        <taxon>Gunneridae</taxon>
        <taxon>Pentapetalae</taxon>
        <taxon>rosids</taxon>
        <taxon>malvids</taxon>
        <taxon>Brassicales</taxon>
        <taxon>Brassicaceae</taxon>
        <taxon>Brassiceae</taxon>
        <taxon>Brassica</taxon>
    </lineage>
</organism>
<evidence type="ECO:0000256" key="1">
    <source>
        <dbReference type="SAM" id="MobiDB-lite"/>
    </source>
</evidence>
<dbReference type="EMBL" id="JADBGQ010000004">
    <property type="protein sequence ID" value="KAG5400017.1"/>
    <property type="molecule type" value="Genomic_DNA"/>
</dbReference>
<reference evidence="2 3" key="1">
    <citation type="submission" date="2021-03" db="EMBL/GenBank/DDBJ databases">
        <authorList>
            <person name="King G.J."/>
            <person name="Bancroft I."/>
            <person name="Baten A."/>
            <person name="Bloomfield J."/>
            <person name="Borpatragohain P."/>
            <person name="He Z."/>
            <person name="Irish N."/>
            <person name="Irwin J."/>
            <person name="Liu K."/>
            <person name="Mauleon R.P."/>
            <person name="Moore J."/>
            <person name="Morris R."/>
            <person name="Ostergaard L."/>
            <person name="Wang B."/>
            <person name="Wells R."/>
        </authorList>
    </citation>
    <scope>NUCLEOTIDE SEQUENCE [LARGE SCALE GENOMIC DNA]</scope>
    <source>
        <strain evidence="2">R-o-18</strain>
        <tissue evidence="2">Leaf</tissue>
    </source>
</reference>
<feature type="compositionally biased region" description="Basic and acidic residues" evidence="1">
    <location>
        <begin position="18"/>
        <end position="34"/>
    </location>
</feature>
<sequence length="63" mass="7383">MADLRVSRHPQTTSIDRTTYETPEHQRNHGERRTTQKHWSSYVSFVEQGLEGESTTTTYETAR</sequence>
<name>A0ABQ7MMV6_BRACM</name>
<accession>A0ABQ7MMV6</accession>
<gene>
    <name evidence="2" type="primary">A04p006940.1_BraROA</name>
    <name evidence="2" type="ORF">IGI04_014624</name>
</gene>